<sequence>MAEILCSFNKDALTIKPPKKASFVLRLMLSAFAMACGIYICSICLKQMNTNTFLLFDDFERPCYDTVVDRSQIPYLHYPKPKTFDRSECAGNPVRLFAIVSMQRSGSGWFETLLNSHVNVSSNGEIFGPKSRRDNASTIVKTLDKGLMQHPKEIEQYFNDRGVNVIFLLRRNLLRRLVSMLANIYDKDAKLLNGVHVSHVHSDEEASLLSKYKPKLNVTSLKSDLRGMESTAIKALNYFNSTRHIIIYYEDLIKDPTQKLIEVEDFLKLPQMNLTSQQVKIHKGALSEHIENFDEVNKTLSGTAYEKFLQADY</sequence>
<keyword evidence="1" id="KW-0808">Transferase</keyword>
<dbReference type="SUPFAM" id="SSF52540">
    <property type="entry name" value="P-loop containing nucleoside triphosphate hydrolases"/>
    <property type="match status" value="1"/>
</dbReference>
<dbReference type="EC" id="2.8.2.-" evidence="1"/>
<protein>
    <recommendedName>
        <fullName evidence="1">Sulfotransferase</fullName>
        <ecNumber evidence="1">2.8.2.-</ecNumber>
    </recommendedName>
</protein>
<accession>A0AAD5BRT3</accession>
<dbReference type="Gene3D" id="3.40.50.300">
    <property type="entry name" value="P-loop containing nucleotide triphosphate hydrolases"/>
    <property type="match status" value="1"/>
</dbReference>
<dbReference type="GO" id="GO:0008146">
    <property type="term" value="F:sulfotransferase activity"/>
    <property type="evidence" value="ECO:0007669"/>
    <property type="project" value="InterPro"/>
</dbReference>
<dbReference type="EMBL" id="JAMZMK010011239">
    <property type="protein sequence ID" value="KAI7728295.1"/>
    <property type="molecule type" value="Genomic_DNA"/>
</dbReference>
<evidence type="ECO:0000313" key="4">
    <source>
        <dbReference type="EMBL" id="KAI7728295.1"/>
    </source>
</evidence>
<feature type="transmembrane region" description="Helical" evidence="2">
    <location>
        <begin position="23"/>
        <end position="45"/>
    </location>
</feature>
<keyword evidence="2" id="KW-1133">Transmembrane helix</keyword>
<evidence type="ECO:0000259" key="3">
    <source>
        <dbReference type="Pfam" id="PF00685"/>
    </source>
</evidence>
<dbReference type="AlphaFoldDB" id="A0AAD5BRT3"/>
<feature type="domain" description="Sulfotransferase" evidence="3">
    <location>
        <begin position="99"/>
        <end position="274"/>
    </location>
</feature>
<dbReference type="Pfam" id="PF00685">
    <property type="entry name" value="Sulfotransfer_1"/>
    <property type="match status" value="1"/>
</dbReference>
<dbReference type="InterPro" id="IPR052796">
    <property type="entry name" value="Nod_factor_sulfotransferase"/>
</dbReference>
<dbReference type="InterPro" id="IPR027417">
    <property type="entry name" value="P-loop_NTPase"/>
</dbReference>
<proteinExistence type="inferred from homology"/>
<evidence type="ECO:0000256" key="2">
    <source>
        <dbReference type="SAM" id="Phobius"/>
    </source>
</evidence>
<gene>
    <name evidence="4" type="ORF">M8C21_017985</name>
</gene>
<organism evidence="4 5">
    <name type="scientific">Ambrosia artemisiifolia</name>
    <name type="common">Common ragweed</name>
    <dbReference type="NCBI Taxonomy" id="4212"/>
    <lineage>
        <taxon>Eukaryota</taxon>
        <taxon>Viridiplantae</taxon>
        <taxon>Streptophyta</taxon>
        <taxon>Embryophyta</taxon>
        <taxon>Tracheophyta</taxon>
        <taxon>Spermatophyta</taxon>
        <taxon>Magnoliopsida</taxon>
        <taxon>eudicotyledons</taxon>
        <taxon>Gunneridae</taxon>
        <taxon>Pentapetalae</taxon>
        <taxon>asterids</taxon>
        <taxon>campanulids</taxon>
        <taxon>Asterales</taxon>
        <taxon>Asteraceae</taxon>
        <taxon>Asteroideae</taxon>
        <taxon>Heliantheae alliance</taxon>
        <taxon>Heliantheae</taxon>
        <taxon>Ambrosia</taxon>
    </lineage>
</organism>
<keyword evidence="2" id="KW-0472">Membrane</keyword>
<evidence type="ECO:0000313" key="5">
    <source>
        <dbReference type="Proteomes" id="UP001206925"/>
    </source>
</evidence>
<keyword evidence="2" id="KW-0812">Transmembrane</keyword>
<name>A0AAD5BRT3_AMBAR</name>
<dbReference type="InterPro" id="IPR000863">
    <property type="entry name" value="Sulfotransferase_dom"/>
</dbReference>
<keyword evidence="5" id="KW-1185">Reference proteome</keyword>
<comment type="caution">
    <text evidence="4">The sequence shown here is derived from an EMBL/GenBank/DDBJ whole genome shotgun (WGS) entry which is preliminary data.</text>
</comment>
<dbReference type="PANTHER" id="PTHR32175:SF28">
    <property type="entry name" value="SULFOTRANSFERASE"/>
    <property type="match status" value="1"/>
</dbReference>
<comment type="similarity">
    <text evidence="1">Belongs to the sulfotransferase 1 family.</text>
</comment>
<reference evidence="4" key="1">
    <citation type="submission" date="2022-06" db="EMBL/GenBank/DDBJ databases">
        <title>Uncovering the hologenomic basis of an extraordinary plant invasion.</title>
        <authorList>
            <person name="Bieker V.C."/>
            <person name="Martin M.D."/>
            <person name="Gilbert T."/>
            <person name="Hodgins K."/>
            <person name="Battlay P."/>
            <person name="Petersen B."/>
            <person name="Wilson J."/>
        </authorList>
    </citation>
    <scope>NUCLEOTIDE SEQUENCE</scope>
    <source>
        <strain evidence="4">AA19_3_7</strain>
        <tissue evidence="4">Leaf</tissue>
    </source>
</reference>
<dbReference type="PANTHER" id="PTHR32175">
    <property type="entry name" value="PROTEIN, PUTATIVE, EXPRESSED-RELATED"/>
    <property type="match status" value="1"/>
</dbReference>
<dbReference type="Proteomes" id="UP001206925">
    <property type="component" value="Unassembled WGS sequence"/>
</dbReference>
<evidence type="ECO:0000256" key="1">
    <source>
        <dbReference type="RuleBase" id="RU361155"/>
    </source>
</evidence>